<dbReference type="Gene3D" id="2.160.20.10">
    <property type="entry name" value="Single-stranded right-handed beta-helix, Pectin lyase-like"/>
    <property type="match status" value="2"/>
</dbReference>
<dbReference type="InterPro" id="IPR008638">
    <property type="entry name" value="FhaB/CdiA-like_TPS"/>
</dbReference>
<dbReference type="GO" id="GO:0005576">
    <property type="term" value="C:extracellular region"/>
    <property type="evidence" value="ECO:0007669"/>
    <property type="project" value="UniProtKB-SubCell"/>
</dbReference>
<name>A0A482ILK5_9BURK</name>
<dbReference type="SMART" id="SM00912">
    <property type="entry name" value="Haemagg_act"/>
    <property type="match status" value="1"/>
</dbReference>
<comment type="subcellular location">
    <subcellularLocation>
        <location evidence="1">Secreted</location>
    </subcellularLocation>
</comment>
<sequence>MNKLQKPTWRGHSRARATAWSGAPRPVAKAVALVVAAWSAQWSTQASAAGPAFNAAWINQQAGRQAAADAARIGTMTQWGATLTAQQIQQINEQTRLSIANLGQVAQAAAAAAEAQRKAREAALKAGGSVADGLADGGLKIDTNVATAGWSGADKPVQTIDPATGRVLVNVRQTTDRAILNWETFNVGRNTTVNFNQLSNWAVLNRVNDPLARPSQIQGKLSGAGTIMVLNRNGIIFSGSSQVDTGNLVAAAARMSDAQFFNNGLYSQASGNSFTPSFTDANGKLIIEAGAQINTHAPASVTQGGGYALLLGGEVRNDGTIITPRGQTQLAAGDSFILRPGYSSDSNQISTTRGNEVAPVRAADSPAGLVVNSGVIQAERGDITLAGHDVQQQGVALATTSVAQRGTIHLLNSASDTTGKVTLGKGSVTSVLIEDSTDTALDSQRDALIADSKTQDDARANSSAMPPVFDNLSRQPDRRDQSRVEIVSGGSVNFENQSLALATGGQIAVSATSRTFVADGARLDVAGAPAVKVAMESNNVKISVQGNEQRDAPGSRDKGSLNSKDVWVDVRDLTLVPAGTGGYATDRYYTPGGLLEVSGYLGTTGHTIGEWAAVGGAVRLSGSEVIAQKGSSINLAGGVVATADGLIRTSYVRGTNGLLYDVNRAPGDLLYSGVYSGFEVDYARWGVTDRFYNVALAPVFRWQKGYVSGRDGGALLVDAPTAVLEGDLFAGVLQGERQSAPRVASVTDGYKSAQSSVARAGRLALGAYLNDTALLIQPQVDVRFTGGDAQAWLTEGMAADGVLPATRMGTAWVDAARLSRFGLGGIEVFSGGSIRVDAPVTLADGGSLRLVAPDIDIAASLTARAGSISIGNLIDSSNVLVRDGRAHVAVASGVTLDVRGKWVNALQDGNTAAARAFADGGSVEVASTHGVALAEGSRIDASSGGAVLTNGALYGGTGGAISLTASHRRGYNATGVIVDPAATLQLGGELLAYGAKRGGTLALSAGAVRIGGGQPAASGELVLPETLFTSGFSAYDINGFRSLDVASDARVDAVQPVYRLTEASRSVPTGTDPAQAMPVFLPQLLLENPVSATLAQRGGADLTLRSSGVFAPDGTMTDGGRVTIATGSRIGVDPGRTIRIDGKDQVLVDGTLTAHGGTIAVVNTGAQTEAYASQLAVTIGDNARLDVSARALTARDQHGRTYGIVPDGGAIILGSEGGVPTGVSNIPISTDAFVIMRPGAVLDASGTWATLATQGVASPLDPLFGATYEATSAGGSITVRSYNGFTLDGTLRAAAGGAGASGGRLALELETRIYGGAADSLPEVMRVPREIVISQSDLAPQPFRVGYGAISANRVRAGGFDNLSLHSRDAIDFRGDVELTLGQHLNLTAGWLTASELITGSASVVRLAAPYVSLGAPPATVKFSNADAYPVIDLPRAPVFMPATASLSVSADLIDLGKIDVSGLSGIMGHGGGRTQAVTRPGFASADFESRGDIRVLGTVRGNVDLTLGAAQIYPVTMGEAALLGAGHITLRRTTDDLPAPPLSVLGALSVFAPEIEQGGILRAPLGRLTVGAGAGQPTLFGEPFVTDKLTFLPGSITSVSGAGVSVPFGGTVDGISYTYGGTDVSAGDLKDLSLRLFGSGITLGGKQTTVMAGATLDLSGGGDLRGAAFVSGRGGSVDVLATALANASPANKFSKAGNAVYAIVPGVQPGVAPVDAAAGEAPAVGSQITLPAGIPGLPAGIYTLMPARYALLPGAFRIELSNTPALGGQAVMALNNGSYAAAGVRSVAHTSQRDAQPTQTILTSGELVRKYAQYAEMSYADFALERAATFGNPSPPLPADGKVLLFNPSVSATAGLAVQFDGNAIFTAAQGGNPGVAAVNPLDGGLIEVLGRNANPTVGYISLRDRDLNALAAPTLMLGTAPSREVVSDTVSLGTSADAVVLRQGAALYGPEVFLAAGPGGITLESGSRIDTLGRGTLTSNHAVNAYTLNTYRGSGGMSVLAVSNNWLNILPPTQAAGMSTGGIRIEDARIYTEGSFALALRGAGALTIDPAMRYGARELSLSVPAINLGESAALAAAARDNVLPAGLEFDQVLLNRLLAGNDEPGVPALESLRLGARESINVFGTVNLDTIDPATGQPRLKTLVLNTPAIYGRGGAGDTATLSASRLVWSGVSDGVAYSDITRASSVSPGAVRPGGAGTGSGTLNLVADEIVLGYDGKSMPDSRLTLDRLVLGFSTVNLQAAGSITSNHRNSLSVYQTQGDYVPGSGYTRTGGSLNLLTPLLTGDAASVTRFAAGDALTVAPPTGQAPAGATNAALGAEIALQADTVMLATRVALPSGKLTVESVHDIMLTEAAQLDMAGRGTVYFDQTRYSPGGDVVLESKSGNIRQAAGSRIDLSAPQAAGGRLQATATSEGAGVVDLAGRIDGGGALDNADAGTIDVRARVLPDFAGLNRRLNDGGVFGTRSFQVKQGDLVIGDELKAHAVSVSVDGGSLTVSGTIDASGHAPGSIRLAARDNLTLGSNARLDAHGDTLAVDSYGAPIDAANRATVELTAANGMLTLAGGASIDVRAADDVPRGTVVLNASRAGGAAGSDMQIDAAAPLRIDGAGSIALYGFRRYNNAPLDPLLATDGRPIQNITQAWLDGVHRDSQAFMQGAAGNAALQARLAGLRTHGAAFHLRPGVEIVSATSDGHLNVLGDLDLSGYRYGPGATSVRGSGEPGALVIRAGGDLSILGSINDGFAPPAQTRDDSGWKLFSGIDPGRGELVLPVAITLRGGASGTATSFTGITEALDFDLPVRAGGLRADAVIPARVTLNGNANLPAGTVLRAAVRDAAGNVVYAAGTVLAQATTLTRNMQLDAGSVMSVNVQVTAFTVPAGTPLSIFTSGPTLAKSVRLAPGTRLPAGVNVQLANAADTGTVASVDLRPVVGGRQGDLWAVAPMLAPGSESWSMRLAGGADTAAADARALRAGSALDGAGNIRLSDPHYSAATSTRYPVFSVVRTGTGDLDMLAGGSIMQATPFGIYTAGTQAGGIGANGADPYNLPRGVIAGGVVLPGAVAGYESLVTGGNYQAWYPERGGNVTVTAQGDLSGDLFGTQGNGTSYSGQVASNLVGNWLWRQGGAGISQASAWWINFGTYASPYRDLNLSAVTAPQVIGFTGIGALGGGNVRIDVGGNAGVITSRGTGTMAHSSGLNIAVGGTGRVSANGQVLQTGGGNLDIRIGGALNPSSVISQGTSQPEMFGSLVNLRGDTRLAAGALGYVAAEGTRSQPDPTDPRWQSPADTTLRTPSIGAGMLLALGDGETSVSTRGDIVLNAATDPGRAQLANPTPYRYQGVDYAGGGYTWFTLWTDRSAVSLFSSGGNVAPTTLSSRSDSGLANAFSTDGRYVYPGSLTVTAATGSIFYGGGPTANRTLILAPSAEGRLELLAGDSIRGQGYAISRSGANPDLLPTPAQPAWVTGNGANAPTNVTGVGGATVGARNWLFTYQADTASVQRHEVPQSPALFYAAEGDIVGLRTGEILRFNTSLSGAPDLAGQTWYVGASPVRVMAGRDIVNAGTPPGAPVLSALQGAQSSGNLFVHSDPRDISVVAAGRDILQSSFSVAGPGLLEVRAGRNLYQGAKGSLESVGAIVDVDPTSRNSGASIVALAGVGQNGPDYTSFATRYFQAGNTANPAIGLDDAANAGKVAHTYERELAAWLAKRHGFSGSPEEALSAFMALGKEEQGIFVREVYFAELRTSGREFNDAASRRFGSYLRGREAIATLFPSQDAQGKAIAYEGDITLFGPSGIRTNFGGNIETLTPGGRTLIGLEGKVPPASSGLLTQGSGDIRMYSQGSVLLGLSRVFTTFGGDIFAWSATGDINAGRGARTTVVFTPPRRLYDDMGNVTLSPTVPSSGAGIATLNPIAEVPPGDIDLIAPLGTIDAGEAGIRVSGNVNLAALQVVNAANIQVQGKATGLPALASVNVGALTSASAAASAVTQAADDLARQQAANGRDRKSSVVSVQVLGFGEEGQ</sequence>
<feature type="region of interest" description="Disordered" evidence="4">
    <location>
        <begin position="451"/>
        <end position="481"/>
    </location>
</feature>
<dbReference type="PANTHER" id="PTHR12338">
    <property type="entry name" value="AUTOTRANSPORTER"/>
    <property type="match status" value="1"/>
</dbReference>
<dbReference type="InterPro" id="IPR050909">
    <property type="entry name" value="Bact_Autotransporter_VF"/>
</dbReference>
<dbReference type="Proteomes" id="UP000253772">
    <property type="component" value="Chromosome c1"/>
</dbReference>
<dbReference type="SUPFAM" id="SSF51126">
    <property type="entry name" value="Pectin lyase-like"/>
    <property type="match status" value="1"/>
</dbReference>
<keyword evidence="2" id="KW-0964">Secreted</keyword>
<dbReference type="RefSeq" id="WP_024569316.1">
    <property type="nucleotide sequence ID" value="NZ_CP037900.1"/>
</dbReference>
<protein>
    <submittedName>
        <fullName evidence="7">Filamentous hemagglutinin N-terminal domain-containing protein</fullName>
    </submittedName>
</protein>
<dbReference type="OrthoDB" id="218680at2"/>
<evidence type="ECO:0000256" key="4">
    <source>
        <dbReference type="SAM" id="MobiDB-lite"/>
    </source>
</evidence>
<keyword evidence="3 5" id="KW-0732">Signal</keyword>
<evidence type="ECO:0000256" key="2">
    <source>
        <dbReference type="ARBA" id="ARBA00022525"/>
    </source>
</evidence>
<evidence type="ECO:0000256" key="3">
    <source>
        <dbReference type="ARBA" id="ARBA00022729"/>
    </source>
</evidence>
<dbReference type="InterPro" id="IPR021026">
    <property type="entry name" value="Filamn_hemagglutn_DUF3739"/>
</dbReference>
<feature type="chain" id="PRO_5019730412" evidence="5">
    <location>
        <begin position="49"/>
        <end position="4012"/>
    </location>
</feature>
<gene>
    <name evidence="7" type="ORF">DDF84_009580</name>
</gene>
<evidence type="ECO:0000313" key="7">
    <source>
        <dbReference type="EMBL" id="QBP09995.1"/>
    </source>
</evidence>
<feature type="region of interest" description="Disordered" evidence="4">
    <location>
        <begin position="1"/>
        <end position="21"/>
    </location>
</feature>
<evidence type="ECO:0000256" key="5">
    <source>
        <dbReference type="SAM" id="SignalP"/>
    </source>
</evidence>
<dbReference type="NCBIfam" id="TIGR01901">
    <property type="entry name" value="adhes_NPXG"/>
    <property type="match status" value="1"/>
</dbReference>
<reference evidence="7 8" key="1">
    <citation type="submission" date="2019-03" db="EMBL/GenBank/DDBJ databases">
        <title>Comparative insights into the high quality Complete genome sequence of highly metal resistant Cupriavidus metallidurans strain BS1 isolated from a gold-copper mine.</title>
        <authorList>
            <person name="Mazhar H.S."/>
            <person name="Rensing C."/>
        </authorList>
    </citation>
    <scope>NUCLEOTIDE SEQUENCE [LARGE SCALE GENOMIC DNA]</scope>
    <source>
        <strain evidence="7 8">BS1</strain>
    </source>
</reference>
<dbReference type="EMBL" id="CP037900">
    <property type="protein sequence ID" value="QBP09995.1"/>
    <property type="molecule type" value="Genomic_DNA"/>
</dbReference>
<dbReference type="Pfam" id="PF05860">
    <property type="entry name" value="TPS"/>
    <property type="match status" value="1"/>
</dbReference>
<dbReference type="PANTHER" id="PTHR12338:SF8">
    <property type="entry name" value="HEME_HEMOPEXIN-BINDING PROTEIN"/>
    <property type="match status" value="1"/>
</dbReference>
<feature type="domain" description="Filamentous haemagglutinin FhaB/tRNA nuclease CdiA-like TPS" evidence="6">
    <location>
        <begin position="151"/>
        <end position="259"/>
    </location>
</feature>
<evidence type="ECO:0000313" key="8">
    <source>
        <dbReference type="Proteomes" id="UP000253772"/>
    </source>
</evidence>
<proteinExistence type="predicted"/>
<organism evidence="7 8">
    <name type="scientific">Cupriavidus metallidurans</name>
    <dbReference type="NCBI Taxonomy" id="119219"/>
    <lineage>
        <taxon>Bacteria</taxon>
        <taxon>Pseudomonadati</taxon>
        <taxon>Pseudomonadota</taxon>
        <taxon>Betaproteobacteria</taxon>
        <taxon>Burkholderiales</taxon>
        <taxon>Burkholderiaceae</taxon>
        <taxon>Cupriavidus</taxon>
    </lineage>
</organism>
<accession>A0A482ILK5</accession>
<evidence type="ECO:0000259" key="6">
    <source>
        <dbReference type="SMART" id="SM00912"/>
    </source>
</evidence>
<evidence type="ECO:0000256" key="1">
    <source>
        <dbReference type="ARBA" id="ARBA00004613"/>
    </source>
</evidence>
<dbReference type="Pfam" id="PF12545">
    <property type="entry name" value="DUF3739"/>
    <property type="match status" value="1"/>
</dbReference>
<feature type="signal peptide" evidence="5">
    <location>
        <begin position="1"/>
        <end position="48"/>
    </location>
</feature>
<dbReference type="InterPro" id="IPR012334">
    <property type="entry name" value="Pectin_lyas_fold"/>
</dbReference>
<dbReference type="InterPro" id="IPR011050">
    <property type="entry name" value="Pectin_lyase_fold/virulence"/>
</dbReference>